<organism evidence="2 3">
    <name type="scientific">Zingiber officinale</name>
    <name type="common">Ginger</name>
    <name type="synonym">Amomum zingiber</name>
    <dbReference type="NCBI Taxonomy" id="94328"/>
    <lineage>
        <taxon>Eukaryota</taxon>
        <taxon>Viridiplantae</taxon>
        <taxon>Streptophyta</taxon>
        <taxon>Embryophyta</taxon>
        <taxon>Tracheophyta</taxon>
        <taxon>Spermatophyta</taxon>
        <taxon>Magnoliopsida</taxon>
        <taxon>Liliopsida</taxon>
        <taxon>Zingiberales</taxon>
        <taxon>Zingiberaceae</taxon>
        <taxon>Zingiber</taxon>
    </lineage>
</organism>
<proteinExistence type="predicted"/>
<evidence type="ECO:0000313" key="2">
    <source>
        <dbReference type="EMBL" id="KAG6522371.1"/>
    </source>
</evidence>
<name>A0A8J5HED2_ZINOF</name>
<accession>A0A8J5HED2</accession>
<gene>
    <name evidence="2" type="ORF">ZIOFF_019511</name>
</gene>
<dbReference type="Proteomes" id="UP000734854">
    <property type="component" value="Unassembled WGS sequence"/>
</dbReference>
<evidence type="ECO:0000313" key="3">
    <source>
        <dbReference type="Proteomes" id="UP000734854"/>
    </source>
</evidence>
<keyword evidence="3" id="KW-1185">Reference proteome</keyword>
<feature type="region of interest" description="Disordered" evidence="1">
    <location>
        <begin position="1"/>
        <end position="32"/>
    </location>
</feature>
<sequence>MATRREGDKPSSPNRSSNHTSQKLAQSNCSTTFGEYHQHHDEYSSIIGDLPTGIFFKEEHDKGERLAEIEYQACGELLDAYRELEHILQLKEYLFRRNKQSSGPDTQWGKGLPAI</sequence>
<evidence type="ECO:0000256" key="1">
    <source>
        <dbReference type="SAM" id="MobiDB-lite"/>
    </source>
</evidence>
<reference evidence="2 3" key="1">
    <citation type="submission" date="2020-08" db="EMBL/GenBank/DDBJ databases">
        <title>Plant Genome Project.</title>
        <authorList>
            <person name="Zhang R.-G."/>
        </authorList>
    </citation>
    <scope>NUCLEOTIDE SEQUENCE [LARGE SCALE GENOMIC DNA]</scope>
    <source>
        <tissue evidence="2">Rhizome</tissue>
    </source>
</reference>
<comment type="caution">
    <text evidence="2">The sequence shown here is derived from an EMBL/GenBank/DDBJ whole genome shotgun (WGS) entry which is preliminary data.</text>
</comment>
<dbReference type="EMBL" id="JACMSC010000005">
    <property type="protein sequence ID" value="KAG6522371.1"/>
    <property type="molecule type" value="Genomic_DNA"/>
</dbReference>
<protein>
    <submittedName>
        <fullName evidence="2">Uncharacterized protein</fullName>
    </submittedName>
</protein>
<feature type="compositionally biased region" description="Polar residues" evidence="1">
    <location>
        <begin position="11"/>
        <end position="32"/>
    </location>
</feature>
<dbReference type="AlphaFoldDB" id="A0A8J5HED2"/>